<evidence type="ECO:0000259" key="2">
    <source>
        <dbReference type="Pfam" id="PF10328"/>
    </source>
</evidence>
<name>A0A1I8AIJ2_9BILA</name>
<feature type="transmembrane region" description="Helical" evidence="1">
    <location>
        <begin position="21"/>
        <end position="43"/>
    </location>
</feature>
<dbReference type="Pfam" id="PF10328">
    <property type="entry name" value="7TM_GPCR_Srx"/>
    <property type="match status" value="1"/>
</dbReference>
<dbReference type="Proteomes" id="UP000095287">
    <property type="component" value="Unplaced"/>
</dbReference>
<accession>A0A1I8AIJ2</accession>
<sequence length="223" mass="25649">LNRFVAVCYPLRYKAIFNKKLCVFTAAFVVLQALFVVTLYFIFPCNHIGYGPRFYSNVFIKCTPDLDRDYSLVSRYLYRVCFTVACFGTGIINFVTFCKIILIRLSSISDYNNKEFQRDVRLFTLVTLSTPSFLKSLFQGVVQDILMTIVALSIILCNNEQKLSVIGILLSYDGLIFIYTFNTFYGVLQPGMSALSLLQEQHRKIHGFHQPYRSHTFAPSMKP</sequence>
<keyword evidence="1" id="KW-1133">Transmembrane helix</keyword>
<keyword evidence="3" id="KW-1185">Reference proteome</keyword>
<evidence type="ECO:0000256" key="1">
    <source>
        <dbReference type="SAM" id="Phobius"/>
    </source>
</evidence>
<reference evidence="4" key="1">
    <citation type="submission" date="2016-11" db="UniProtKB">
        <authorList>
            <consortium name="WormBaseParasite"/>
        </authorList>
    </citation>
    <scope>IDENTIFICATION</scope>
</reference>
<evidence type="ECO:0000313" key="4">
    <source>
        <dbReference type="WBParaSite" id="L893_g5823.t1"/>
    </source>
</evidence>
<feature type="transmembrane region" description="Helical" evidence="1">
    <location>
        <begin position="76"/>
        <end position="102"/>
    </location>
</feature>
<keyword evidence="1" id="KW-0472">Membrane</keyword>
<organism evidence="3 4">
    <name type="scientific">Steinernema glaseri</name>
    <dbReference type="NCBI Taxonomy" id="37863"/>
    <lineage>
        <taxon>Eukaryota</taxon>
        <taxon>Metazoa</taxon>
        <taxon>Ecdysozoa</taxon>
        <taxon>Nematoda</taxon>
        <taxon>Chromadorea</taxon>
        <taxon>Rhabditida</taxon>
        <taxon>Tylenchina</taxon>
        <taxon>Panagrolaimomorpha</taxon>
        <taxon>Strongyloidoidea</taxon>
        <taxon>Steinernematidae</taxon>
        <taxon>Steinernema</taxon>
    </lineage>
</organism>
<dbReference type="Gene3D" id="1.20.1070.10">
    <property type="entry name" value="Rhodopsin 7-helix transmembrane proteins"/>
    <property type="match status" value="1"/>
</dbReference>
<protein>
    <submittedName>
        <fullName evidence="4">7TM_GPCR_Srx domain-containing protein</fullName>
    </submittedName>
</protein>
<dbReference type="WBParaSite" id="L893_g5823.t1">
    <property type="protein sequence ID" value="L893_g5823.t1"/>
    <property type="gene ID" value="L893_g5823"/>
</dbReference>
<dbReference type="SUPFAM" id="SSF81321">
    <property type="entry name" value="Family A G protein-coupled receptor-like"/>
    <property type="match status" value="1"/>
</dbReference>
<feature type="domain" description="7TM GPCR serpentine receptor class x (Srx)" evidence="2">
    <location>
        <begin position="1"/>
        <end position="124"/>
    </location>
</feature>
<evidence type="ECO:0000313" key="3">
    <source>
        <dbReference type="Proteomes" id="UP000095287"/>
    </source>
</evidence>
<keyword evidence="1" id="KW-0812">Transmembrane</keyword>
<dbReference type="AlphaFoldDB" id="A0A1I8AIJ2"/>
<dbReference type="CDD" id="cd00637">
    <property type="entry name" value="7tm_classA_rhodopsin-like"/>
    <property type="match status" value="1"/>
</dbReference>
<dbReference type="InterPro" id="IPR019430">
    <property type="entry name" value="7TM_GPCR_serpentine_rcpt_Srx"/>
</dbReference>
<proteinExistence type="predicted"/>